<dbReference type="InterPro" id="IPR036866">
    <property type="entry name" value="RibonucZ/Hydroxyglut_hydro"/>
</dbReference>
<proteinExistence type="predicted"/>
<dbReference type="AlphaFoldDB" id="A0A376D791"/>
<dbReference type="Gene3D" id="3.60.15.10">
    <property type="entry name" value="Ribonuclease Z/Hydroxyacylglutathione hydrolase-like"/>
    <property type="match status" value="1"/>
</dbReference>
<sequence length="312" mass="34752">MVCVNISGWAVLYPDDDVKRSEKRIIIRELWSSPLIFRRRSKSHTLCEDAQAFNTEARRRVKYWREHGYASSGNRILIMGEDINGKTDDLSAILIKAGDTFNRIDGQISDVFSAQLLAPAPHEDDEYLEEALSKNESSIIMNMKILPSAYSRNPMHFLLGGDAEVLIWERLWDRYKSNAEALEYDLLLTPHHCSWHSLSYDSWSQWGENAEVCDAARNALGQARSGATIVSSSNQILDDDYDPPCIRAKREYEDILDSVDGWFSCTGDLKDTAFLEFEVAGDGKLIPAIVGAVSAAVSAATAAAPRAGVSNQ</sequence>
<protein>
    <recommendedName>
        <fullName evidence="3">Metallohydrolase</fullName>
    </recommendedName>
</protein>
<evidence type="ECO:0000313" key="2">
    <source>
        <dbReference type="Proteomes" id="UP000254647"/>
    </source>
</evidence>
<reference evidence="1 2" key="1">
    <citation type="submission" date="2018-06" db="EMBL/GenBank/DDBJ databases">
        <authorList>
            <consortium name="Pathogen Informatics"/>
            <person name="Doyle S."/>
        </authorList>
    </citation>
    <scope>NUCLEOTIDE SEQUENCE [LARGE SCALE GENOMIC DNA]</scope>
    <source>
        <strain evidence="1 2">NCTC10767</strain>
    </source>
</reference>
<evidence type="ECO:0000313" key="1">
    <source>
        <dbReference type="EMBL" id="STC84026.1"/>
    </source>
</evidence>
<dbReference type="EMBL" id="UFXW01000004">
    <property type="protein sequence ID" value="STC84026.1"/>
    <property type="molecule type" value="Genomic_DNA"/>
</dbReference>
<dbReference type="Proteomes" id="UP000254647">
    <property type="component" value="Unassembled WGS sequence"/>
</dbReference>
<organism evidence="1 2">
    <name type="scientific">Escherichia coli</name>
    <dbReference type="NCBI Taxonomy" id="562"/>
    <lineage>
        <taxon>Bacteria</taxon>
        <taxon>Pseudomonadati</taxon>
        <taxon>Pseudomonadota</taxon>
        <taxon>Gammaproteobacteria</taxon>
        <taxon>Enterobacterales</taxon>
        <taxon>Enterobacteriaceae</taxon>
        <taxon>Escherichia</taxon>
    </lineage>
</organism>
<evidence type="ECO:0008006" key="3">
    <source>
        <dbReference type="Google" id="ProtNLM"/>
    </source>
</evidence>
<name>A0A376D791_ECOLX</name>
<gene>
    <name evidence="1" type="ORF">NCTC10767_03184</name>
</gene>
<accession>A0A376D791</accession>